<dbReference type="Proteomes" id="UP000540787">
    <property type="component" value="Unassembled WGS sequence"/>
</dbReference>
<evidence type="ECO:0000313" key="1">
    <source>
        <dbReference type="EMBL" id="MBB6134305.1"/>
    </source>
</evidence>
<accession>A0A7X0CEJ7</accession>
<proteinExistence type="predicted"/>
<reference evidence="1 2" key="1">
    <citation type="submission" date="2020-08" db="EMBL/GenBank/DDBJ databases">
        <title>The Agave Microbiome: Exploring the role of microbial communities in plant adaptations to desert environments.</title>
        <authorList>
            <person name="Partida-Martinez L.P."/>
        </authorList>
    </citation>
    <scope>NUCLEOTIDE SEQUENCE [LARGE SCALE GENOMIC DNA]</scope>
    <source>
        <strain evidence="1 2">AT3.2</strain>
    </source>
</reference>
<dbReference type="Gene3D" id="2.160.20.10">
    <property type="entry name" value="Single-stranded right-handed beta-helix, Pectin lyase-like"/>
    <property type="match status" value="1"/>
</dbReference>
<organism evidence="1 2">
    <name type="scientific">Massilia aurea</name>
    <dbReference type="NCBI Taxonomy" id="373040"/>
    <lineage>
        <taxon>Bacteria</taxon>
        <taxon>Pseudomonadati</taxon>
        <taxon>Pseudomonadota</taxon>
        <taxon>Betaproteobacteria</taxon>
        <taxon>Burkholderiales</taxon>
        <taxon>Oxalobacteraceae</taxon>
        <taxon>Telluria group</taxon>
        <taxon>Massilia</taxon>
    </lineage>
</organism>
<dbReference type="AlphaFoldDB" id="A0A7X0CEJ7"/>
<dbReference type="InterPro" id="IPR012334">
    <property type="entry name" value="Pectin_lyas_fold"/>
</dbReference>
<protein>
    <submittedName>
        <fullName evidence="1">Parallel beta-helix repeat protein</fullName>
    </submittedName>
</protein>
<dbReference type="InterPro" id="IPR011050">
    <property type="entry name" value="Pectin_lyase_fold/virulence"/>
</dbReference>
<keyword evidence="2" id="KW-1185">Reference proteome</keyword>
<dbReference type="RefSeq" id="WP_183554741.1">
    <property type="nucleotide sequence ID" value="NZ_JACHBX010000002.1"/>
</dbReference>
<name>A0A7X0CEJ7_9BURK</name>
<evidence type="ECO:0000313" key="2">
    <source>
        <dbReference type="Proteomes" id="UP000540787"/>
    </source>
</evidence>
<dbReference type="EMBL" id="JACHBX010000002">
    <property type="protein sequence ID" value="MBB6134305.1"/>
    <property type="molecule type" value="Genomic_DNA"/>
</dbReference>
<comment type="caution">
    <text evidence="1">The sequence shown here is derived from an EMBL/GenBank/DDBJ whole genome shotgun (WGS) entry which is preliminary data.</text>
</comment>
<dbReference type="PROSITE" id="PS51257">
    <property type="entry name" value="PROKAR_LIPOPROTEIN"/>
    <property type="match status" value="1"/>
</dbReference>
<dbReference type="SUPFAM" id="SSF51126">
    <property type="entry name" value="Pectin lyase-like"/>
    <property type="match status" value="1"/>
</dbReference>
<sequence>MRPVARLALGAALLGACGVVSALFVVERMGVAPRALAPYVEKRSSGHNPAIVGAGQYASRMLLALDRGEVRPVLQAELHALAIGAQQVAVGGSGGEAAQRVDVIDVDGLRAAMKEAAAGTIITLAPGTYSIGGRALEANRGGSAEAPIVVRAAQPGSVTLVSSVLMAVKVSAPYWRFENLTIDGACQRDDDCEHAFQVVGAASHFAAVNNTIGGFNAHFKINGSDGRFPDHGLIEANTLFNPAPRATRQPVTPIDLVAASHWTIRSNIVRDFVKMHGNQISYGAFAKGGGSGNVFERNLIWCERELTGQPGQRIGVSLGGGGTGKSSCRDGRCITEQDGSVLRANLIVGCSDAGIYLNSAAGSRIEDNTVLDTGGIDVRYPTSSAQLDGNLVDGPIRARDGALLRLGDNRDTGLWRSFVGHHPVRALFAAPTRGDFGWAGDAPLRAGGPAPESREDLCGAARGATRIYGAFEDFTACRRP</sequence>
<gene>
    <name evidence="1" type="ORF">HD842_002447</name>
</gene>